<keyword evidence="8 15" id="KW-0547">Nucleotide-binding</keyword>
<feature type="region of interest" description="Disordered" evidence="21">
    <location>
        <begin position="1"/>
        <end position="28"/>
    </location>
</feature>
<evidence type="ECO:0000256" key="5">
    <source>
        <dbReference type="ARBA" id="ARBA00022553"/>
    </source>
</evidence>
<dbReference type="InterPro" id="IPR051681">
    <property type="entry name" value="Ser/Thr_Kinases-Pseudokinases"/>
</dbReference>
<evidence type="ECO:0000256" key="13">
    <source>
        <dbReference type="ARBA" id="ARBA00053407"/>
    </source>
</evidence>
<feature type="binding site" evidence="17 19">
    <location>
        <position position="143"/>
    </location>
    <ligand>
        <name>ATP</name>
        <dbReference type="ChEBI" id="CHEBI:30616"/>
    </ligand>
</feature>
<feature type="compositionally biased region" description="Low complexity" evidence="21">
    <location>
        <begin position="514"/>
        <end position="528"/>
    </location>
</feature>
<dbReference type="CDD" id="cd14146">
    <property type="entry name" value="STKc_MLK4"/>
    <property type="match status" value="1"/>
</dbReference>
<dbReference type="InterPro" id="IPR001452">
    <property type="entry name" value="SH3_domain"/>
</dbReference>
<sequence length="953" mass="106646">MDPPQVVSQSGEGYQAEPPGRPWHPHSAPVCTRSRSLWTAAYDYEATGEDELSLRRGDIVEVLSKDAAVSGDEGWWTGKLNHRVGIFPSNYVTFQPTVYRREAVPASPVQIPFSELVLQEIIGVGGFGKVYRGTWKEQEVAVKAARQDPDEDIMATAESVKQEAKLFSMLQHPNIIKFEGVCLNEPNLCLVMEYAQGGTLNRALAGRRIPPHILVNWAVQIARGMHYLHEDAVVPIIHRDLKSSNILLLEKIENNDIGRKTLKITDFGLAREWHKTTKMSAAGTYSWMAPEVIKSSLFSKGSDVWSYGVLLWELLTGEVPYRGIDGLAVAYGVAVNKLTLPIPSTCPEPFAKLMEECWDQDPHVRPTFAAILEQLTAIEEAVMATMPQDSFHSMQEDWRVEIQEMFDELRTKEKELRSREEELTRAALQQKSHEELLKRREQQLAEREINVLERELNILIFQLNKDKPNVKKRKGKFKRSRLKLKDGNRISLPSDFQHKITVQASPSMEKRRSLNSNSSSPPSSPTLIPRLRAIQLTLDESNRTWGRSTIYKPEEFEDVKKGIKKKVRTWGPSSIQNKERGNCAERVRPLSDGSNPWSTSLMKSQKSVPLAALFAEQGMGKDEVSSTDGPDNKPKQLKFPNQVYIDLPLWKDELGEGLGSGHTPTNSLKRSSGRRRTDYMLYGCASILASVALGFDLREVHKAAASEEPEPQKEEKKKREGLFQRATRFRRSTSPPGSRLRKDDSTAAPVNLLAMSSISECNSTKCLLHSDSEGLEHSPVKESLPDGSRLNPVGQASSPAQSGRTQGTGDGPEQEHHPAPGSRLRRKNPMANPAIEPPAISSSQRKKLNRENSQEKHIPQESVSRPRPLSLRGKPHSWGLLRSRNKSYSLGHYSGEKSAQNLGIVLSSEGKVGCSLLDVDTEGQKRDCTVPLCRIQSTPSRPSVFELEKEFLS</sequence>
<evidence type="ECO:0000256" key="17">
    <source>
        <dbReference type="PIRSR" id="PIRSR000556-2"/>
    </source>
</evidence>
<comment type="catalytic activity">
    <reaction evidence="11 15">
        <text>L-threonyl-[protein] + ATP = O-phospho-L-threonyl-[protein] + ADP + H(+)</text>
        <dbReference type="Rhea" id="RHEA:46608"/>
        <dbReference type="Rhea" id="RHEA-COMP:11060"/>
        <dbReference type="Rhea" id="RHEA-COMP:11605"/>
        <dbReference type="ChEBI" id="CHEBI:15378"/>
        <dbReference type="ChEBI" id="CHEBI:30013"/>
        <dbReference type="ChEBI" id="CHEBI:30616"/>
        <dbReference type="ChEBI" id="CHEBI:61977"/>
        <dbReference type="ChEBI" id="CHEBI:456216"/>
        <dbReference type="EC" id="2.7.11.25"/>
    </reaction>
</comment>
<dbReference type="InterPro" id="IPR036028">
    <property type="entry name" value="SH3-like_dom_sf"/>
</dbReference>
<keyword evidence="7" id="KW-0677">Repeat</keyword>
<organism evidence="24 25">
    <name type="scientific">Astyanax mexicanus</name>
    <name type="common">Blind cave fish</name>
    <name type="synonym">Astyanax fasciatus mexicanus</name>
    <dbReference type="NCBI Taxonomy" id="7994"/>
    <lineage>
        <taxon>Eukaryota</taxon>
        <taxon>Metazoa</taxon>
        <taxon>Chordata</taxon>
        <taxon>Craniata</taxon>
        <taxon>Vertebrata</taxon>
        <taxon>Euteleostomi</taxon>
        <taxon>Actinopterygii</taxon>
        <taxon>Neopterygii</taxon>
        <taxon>Teleostei</taxon>
        <taxon>Ostariophysi</taxon>
        <taxon>Characiformes</taxon>
        <taxon>Characoidei</taxon>
        <taxon>Acestrorhamphidae</taxon>
        <taxon>Acestrorhamphinae</taxon>
        <taxon>Astyanax</taxon>
    </lineage>
</organism>
<evidence type="ECO:0000256" key="18">
    <source>
        <dbReference type="PROSITE-ProRule" id="PRU00192"/>
    </source>
</evidence>
<keyword evidence="6 15" id="KW-0808">Transferase</keyword>
<evidence type="ECO:0000256" key="8">
    <source>
        <dbReference type="ARBA" id="ARBA00022741"/>
    </source>
</evidence>
<evidence type="ECO:0000256" key="21">
    <source>
        <dbReference type="SAM" id="MobiDB-lite"/>
    </source>
</evidence>
<dbReference type="PANTHER" id="PTHR44329">
    <property type="entry name" value="SERINE/THREONINE-PROTEIN KINASE TNNI3K-RELATED"/>
    <property type="match status" value="1"/>
</dbReference>
<evidence type="ECO:0000256" key="15">
    <source>
        <dbReference type="PIRNR" id="PIRNR000556"/>
    </source>
</evidence>
<evidence type="ECO:0000256" key="3">
    <source>
        <dbReference type="ARBA" id="ARBA00022443"/>
    </source>
</evidence>
<dbReference type="InterPro" id="IPR008271">
    <property type="entry name" value="Ser/Thr_kinase_AS"/>
</dbReference>
<feature type="domain" description="Protein kinase" evidence="23">
    <location>
        <begin position="116"/>
        <end position="378"/>
    </location>
</feature>
<dbReference type="PROSITE" id="PS00108">
    <property type="entry name" value="PROTEIN_KINASE_ST"/>
    <property type="match status" value="1"/>
</dbReference>
<comment type="function">
    <text evidence="13">Negative regulator of TLR4 signaling. Does not activate JNK1/MAPK8 pathway, p38/MAPK14, nor ERK2/MAPK1 pathways.</text>
</comment>
<dbReference type="PRINTS" id="PR00109">
    <property type="entry name" value="TYRKINASE"/>
</dbReference>
<feature type="region of interest" description="Disordered" evidence="21">
    <location>
        <begin position="704"/>
        <end position="746"/>
    </location>
</feature>
<evidence type="ECO:0000256" key="20">
    <source>
        <dbReference type="SAM" id="Coils"/>
    </source>
</evidence>
<keyword evidence="4 15" id="KW-0723">Serine/threonine-protein kinase</keyword>
<keyword evidence="9 15" id="KW-0418">Kinase</keyword>
<evidence type="ECO:0000256" key="12">
    <source>
        <dbReference type="ARBA" id="ARBA00048329"/>
    </source>
</evidence>
<evidence type="ECO:0000256" key="10">
    <source>
        <dbReference type="ARBA" id="ARBA00022840"/>
    </source>
</evidence>
<evidence type="ECO:0000256" key="19">
    <source>
        <dbReference type="PROSITE-ProRule" id="PRU10141"/>
    </source>
</evidence>
<feature type="region of interest" description="Disordered" evidence="21">
    <location>
        <begin position="773"/>
        <end position="877"/>
    </location>
</feature>
<dbReference type="FunFam" id="2.30.30.40:FF:000169">
    <property type="entry name" value="Mitogen-activated protein kinase kinase kinase"/>
    <property type="match status" value="1"/>
</dbReference>
<dbReference type="Gene3D" id="3.30.200.20">
    <property type="entry name" value="Phosphorylase Kinase, domain 1"/>
    <property type="match status" value="1"/>
</dbReference>
<dbReference type="PROSITE" id="PS50011">
    <property type="entry name" value="PROTEIN_KINASE_DOM"/>
    <property type="match status" value="1"/>
</dbReference>
<dbReference type="Proteomes" id="UP000694621">
    <property type="component" value="Unplaced"/>
</dbReference>
<feature type="domain" description="SH3" evidence="22">
    <location>
        <begin position="33"/>
        <end position="97"/>
    </location>
</feature>
<dbReference type="InterPro" id="IPR016231">
    <property type="entry name" value="MLK1-4"/>
</dbReference>
<feature type="compositionally biased region" description="Polar residues" evidence="21">
    <location>
        <begin position="1"/>
        <end position="12"/>
    </location>
</feature>
<evidence type="ECO:0000256" key="2">
    <source>
        <dbReference type="ARBA" id="ARBA00006529"/>
    </source>
</evidence>
<evidence type="ECO:0000259" key="23">
    <source>
        <dbReference type="PROSITE" id="PS50011"/>
    </source>
</evidence>
<dbReference type="SUPFAM" id="SSF56112">
    <property type="entry name" value="Protein kinase-like (PK-like)"/>
    <property type="match status" value="1"/>
</dbReference>
<dbReference type="Gene3D" id="1.10.510.10">
    <property type="entry name" value="Transferase(Phosphotransferase) domain 1"/>
    <property type="match status" value="1"/>
</dbReference>
<feature type="binding site" evidence="17">
    <location>
        <begin position="122"/>
        <end position="130"/>
    </location>
    <ligand>
        <name>ATP</name>
        <dbReference type="ChEBI" id="CHEBI:30616"/>
    </ligand>
</feature>
<comment type="subunit">
    <text evidence="14">Homodimer. Interacts with TLR4.</text>
</comment>
<dbReference type="SUPFAM" id="SSF50044">
    <property type="entry name" value="SH3-domain"/>
    <property type="match status" value="1"/>
</dbReference>
<dbReference type="FunFam" id="1.10.510.10:FF:000076">
    <property type="entry name" value="Mitogen-activated protein kinase kinase kinase"/>
    <property type="match status" value="1"/>
</dbReference>
<dbReference type="InterPro" id="IPR035779">
    <property type="entry name" value="MLK1-3_SH3"/>
</dbReference>
<evidence type="ECO:0000256" key="4">
    <source>
        <dbReference type="ARBA" id="ARBA00022527"/>
    </source>
</evidence>
<evidence type="ECO:0000259" key="22">
    <source>
        <dbReference type="PROSITE" id="PS50002"/>
    </source>
</evidence>
<protein>
    <recommendedName>
        <fullName evidence="15">Mitogen-activated protein kinase kinase kinase</fullName>
        <ecNumber evidence="15">2.7.11.25</ecNumber>
    </recommendedName>
</protein>
<keyword evidence="5" id="KW-0597">Phosphoprotein</keyword>
<dbReference type="PROSITE" id="PS50002">
    <property type="entry name" value="SH3"/>
    <property type="match status" value="1"/>
</dbReference>
<keyword evidence="20" id="KW-0175">Coiled coil</keyword>
<dbReference type="Gene3D" id="2.30.30.40">
    <property type="entry name" value="SH3 Domains"/>
    <property type="match status" value="1"/>
</dbReference>
<dbReference type="FunFam" id="3.30.200.20:FF:000085">
    <property type="entry name" value="Mitogen-activated protein kinase kinase kinase"/>
    <property type="match status" value="1"/>
</dbReference>
<evidence type="ECO:0000256" key="9">
    <source>
        <dbReference type="ARBA" id="ARBA00022777"/>
    </source>
</evidence>
<dbReference type="PIRSF" id="PIRSF000556">
    <property type="entry name" value="MAPKKK9_11"/>
    <property type="match status" value="1"/>
</dbReference>
<evidence type="ECO:0000256" key="6">
    <source>
        <dbReference type="ARBA" id="ARBA00022679"/>
    </source>
</evidence>
<evidence type="ECO:0000256" key="16">
    <source>
        <dbReference type="PIRSR" id="PIRSR000556-1"/>
    </source>
</evidence>
<evidence type="ECO:0000256" key="1">
    <source>
        <dbReference type="ARBA" id="ARBA00001946"/>
    </source>
</evidence>
<evidence type="ECO:0000313" key="24">
    <source>
        <dbReference type="Ensembl" id="ENSAMXP00005053972.1"/>
    </source>
</evidence>
<comment type="activity regulation">
    <text evidence="15">Homodimerization via the leucine zipper domains is required for autophosphorylation.</text>
</comment>
<name>A0A8B9LQN4_ASTMX</name>
<comment type="catalytic activity">
    <reaction evidence="12">
        <text>L-seryl-[protein] + ATP = O-phospho-L-seryl-[protein] + ADP + H(+)</text>
        <dbReference type="Rhea" id="RHEA:17989"/>
        <dbReference type="Rhea" id="RHEA-COMP:9863"/>
        <dbReference type="Rhea" id="RHEA-COMP:11604"/>
        <dbReference type="ChEBI" id="CHEBI:15378"/>
        <dbReference type="ChEBI" id="CHEBI:29999"/>
        <dbReference type="ChEBI" id="CHEBI:30616"/>
        <dbReference type="ChEBI" id="CHEBI:83421"/>
        <dbReference type="ChEBI" id="CHEBI:456216"/>
        <dbReference type="EC" id="2.7.11.25"/>
    </reaction>
</comment>
<feature type="region of interest" description="Disordered" evidence="21">
    <location>
        <begin position="496"/>
        <end position="528"/>
    </location>
</feature>
<reference evidence="24" key="1">
    <citation type="submission" date="2025-08" db="UniProtKB">
        <authorList>
            <consortium name="Ensembl"/>
        </authorList>
    </citation>
    <scope>IDENTIFICATION</scope>
</reference>
<dbReference type="PRINTS" id="PR00452">
    <property type="entry name" value="SH3DOMAIN"/>
</dbReference>
<gene>
    <name evidence="24" type="primary">map3k21</name>
</gene>
<dbReference type="Ensembl" id="ENSAMXT00005058367.1">
    <property type="protein sequence ID" value="ENSAMXP00005053972.1"/>
    <property type="gene ID" value="ENSAMXG00005024169.1"/>
</dbReference>
<accession>A0A8B9LQN4</accession>
<dbReference type="CDD" id="cd12059">
    <property type="entry name" value="SH3_MLK1-3"/>
    <property type="match status" value="1"/>
</dbReference>
<feature type="active site" description="Proton acceptor" evidence="16">
    <location>
        <position position="240"/>
    </location>
</feature>
<proteinExistence type="inferred from homology"/>
<keyword evidence="10 15" id="KW-0067">ATP-binding</keyword>
<dbReference type="EC" id="2.7.11.25" evidence="15"/>
<feature type="compositionally biased region" description="Basic and acidic residues" evidence="21">
    <location>
        <begin position="704"/>
        <end position="722"/>
    </location>
</feature>
<evidence type="ECO:0000256" key="7">
    <source>
        <dbReference type="ARBA" id="ARBA00022737"/>
    </source>
</evidence>
<dbReference type="InterPro" id="IPR017441">
    <property type="entry name" value="Protein_kinase_ATP_BS"/>
</dbReference>
<comment type="cofactor">
    <cofactor evidence="1">
        <name>Mg(2+)</name>
        <dbReference type="ChEBI" id="CHEBI:18420"/>
    </cofactor>
</comment>
<evidence type="ECO:0000256" key="14">
    <source>
        <dbReference type="ARBA" id="ARBA00065138"/>
    </source>
</evidence>
<feature type="compositionally biased region" description="Basic and acidic residues" evidence="21">
    <location>
        <begin position="849"/>
        <end position="859"/>
    </location>
</feature>
<feature type="coiled-coil region" evidence="20">
    <location>
        <begin position="395"/>
        <end position="429"/>
    </location>
</feature>
<keyword evidence="3 18" id="KW-0728">SH3 domain</keyword>
<dbReference type="InterPro" id="IPR001245">
    <property type="entry name" value="Ser-Thr/Tyr_kinase_cat_dom"/>
</dbReference>
<comment type="similarity">
    <text evidence="2 15">Belongs to the protein kinase superfamily. STE Ser/Thr protein kinase family. MAP kinase kinase kinase subfamily.</text>
</comment>
<evidence type="ECO:0000313" key="25">
    <source>
        <dbReference type="Proteomes" id="UP000694621"/>
    </source>
</evidence>
<dbReference type="AlphaFoldDB" id="A0A8B9LQN4"/>
<dbReference type="SMART" id="SM00326">
    <property type="entry name" value="SH3"/>
    <property type="match status" value="1"/>
</dbReference>
<dbReference type="Pfam" id="PF07714">
    <property type="entry name" value="PK_Tyr_Ser-Thr"/>
    <property type="match status" value="1"/>
</dbReference>
<dbReference type="GO" id="GO:0005524">
    <property type="term" value="F:ATP binding"/>
    <property type="evidence" value="ECO:0007669"/>
    <property type="project" value="UniProtKB-UniRule"/>
</dbReference>
<feature type="compositionally biased region" description="Basic and acidic residues" evidence="21">
    <location>
        <begin position="773"/>
        <end position="784"/>
    </location>
</feature>
<dbReference type="InterPro" id="IPR000719">
    <property type="entry name" value="Prot_kinase_dom"/>
</dbReference>
<feature type="compositionally biased region" description="Polar residues" evidence="21">
    <location>
        <begin position="794"/>
        <end position="807"/>
    </location>
</feature>
<dbReference type="PROSITE" id="PS00107">
    <property type="entry name" value="PROTEIN_KINASE_ATP"/>
    <property type="match status" value="1"/>
</dbReference>
<dbReference type="GO" id="GO:0004706">
    <property type="term" value="F:JUN kinase kinase kinase activity"/>
    <property type="evidence" value="ECO:0007669"/>
    <property type="project" value="TreeGrafter"/>
</dbReference>
<dbReference type="InterPro" id="IPR011009">
    <property type="entry name" value="Kinase-like_dom_sf"/>
</dbReference>
<dbReference type="PANTHER" id="PTHR44329:SF30">
    <property type="entry name" value="MITOGEN-ACTIVATED PROTEIN KINASE KINASE KINASE 21"/>
    <property type="match status" value="1"/>
</dbReference>
<evidence type="ECO:0000256" key="11">
    <source>
        <dbReference type="ARBA" id="ARBA00047559"/>
    </source>
</evidence>
<dbReference type="SMART" id="SM00220">
    <property type="entry name" value="S_TKc"/>
    <property type="match status" value="1"/>
</dbReference>
<dbReference type="Pfam" id="PF14604">
    <property type="entry name" value="SH3_9"/>
    <property type="match status" value="1"/>
</dbReference>